<accession>A0ABS8UK90</accession>
<keyword evidence="3" id="KW-1185">Reference proteome</keyword>
<evidence type="ECO:0000256" key="1">
    <source>
        <dbReference type="SAM" id="MobiDB-lite"/>
    </source>
</evidence>
<protein>
    <submittedName>
        <fullName evidence="2">Uncharacterized protein</fullName>
    </submittedName>
</protein>
<evidence type="ECO:0000313" key="2">
    <source>
        <dbReference type="EMBL" id="MCD9559312.1"/>
    </source>
</evidence>
<proteinExistence type="predicted"/>
<dbReference type="Proteomes" id="UP000823775">
    <property type="component" value="Unassembled WGS sequence"/>
</dbReference>
<comment type="caution">
    <text evidence="2">The sequence shown here is derived from an EMBL/GenBank/DDBJ whole genome shotgun (WGS) entry which is preliminary data.</text>
</comment>
<dbReference type="EMBL" id="JACEIK010002130">
    <property type="protein sequence ID" value="MCD9559312.1"/>
    <property type="molecule type" value="Genomic_DNA"/>
</dbReference>
<name>A0ABS8UK90_DATST</name>
<organism evidence="2 3">
    <name type="scientific">Datura stramonium</name>
    <name type="common">Jimsonweed</name>
    <name type="synonym">Common thornapple</name>
    <dbReference type="NCBI Taxonomy" id="4076"/>
    <lineage>
        <taxon>Eukaryota</taxon>
        <taxon>Viridiplantae</taxon>
        <taxon>Streptophyta</taxon>
        <taxon>Embryophyta</taxon>
        <taxon>Tracheophyta</taxon>
        <taxon>Spermatophyta</taxon>
        <taxon>Magnoliopsida</taxon>
        <taxon>eudicotyledons</taxon>
        <taxon>Gunneridae</taxon>
        <taxon>Pentapetalae</taxon>
        <taxon>asterids</taxon>
        <taxon>lamiids</taxon>
        <taxon>Solanales</taxon>
        <taxon>Solanaceae</taxon>
        <taxon>Solanoideae</taxon>
        <taxon>Datureae</taxon>
        <taxon>Datura</taxon>
    </lineage>
</organism>
<reference evidence="2 3" key="1">
    <citation type="journal article" date="2021" name="BMC Genomics">
        <title>Datura genome reveals duplications of psychoactive alkaloid biosynthetic genes and high mutation rate following tissue culture.</title>
        <authorList>
            <person name="Rajewski A."/>
            <person name="Carter-House D."/>
            <person name="Stajich J."/>
            <person name="Litt A."/>
        </authorList>
    </citation>
    <scope>NUCLEOTIDE SEQUENCE [LARGE SCALE GENOMIC DNA]</scope>
    <source>
        <strain evidence="2">AR-01</strain>
    </source>
</reference>
<feature type="region of interest" description="Disordered" evidence="1">
    <location>
        <begin position="76"/>
        <end position="110"/>
    </location>
</feature>
<evidence type="ECO:0000313" key="3">
    <source>
        <dbReference type="Proteomes" id="UP000823775"/>
    </source>
</evidence>
<sequence length="110" mass="12720">MSWVDEVESSPELNKRHSIRDNFDIAKISNAGLKLYFVEPTKDKFATYSYWNWGRPTVTTSREWIICFCWNVSLEKGGQNRGESSFSDRSHGFPKVSGQLWPDGITIKKQ</sequence>
<gene>
    <name evidence="2" type="ORF">HAX54_017209</name>
</gene>